<dbReference type="AlphaFoldDB" id="A0AAF0BU81"/>
<organism evidence="4 5">
    <name type="scientific">Iamia majanohamensis</name>
    <dbReference type="NCBI Taxonomy" id="467976"/>
    <lineage>
        <taxon>Bacteria</taxon>
        <taxon>Bacillati</taxon>
        <taxon>Actinomycetota</taxon>
        <taxon>Acidimicrobiia</taxon>
        <taxon>Acidimicrobiales</taxon>
        <taxon>Iamiaceae</taxon>
        <taxon>Iamia</taxon>
    </lineage>
</organism>
<dbReference type="Pfam" id="PF00156">
    <property type="entry name" value="Pribosyltran"/>
    <property type="match status" value="1"/>
</dbReference>
<evidence type="ECO:0000256" key="1">
    <source>
        <dbReference type="ARBA" id="ARBA00008007"/>
    </source>
</evidence>
<proteinExistence type="inferred from homology"/>
<evidence type="ECO:0000256" key="2">
    <source>
        <dbReference type="SAM" id="MobiDB-lite"/>
    </source>
</evidence>
<dbReference type="RefSeq" id="WP_272735102.1">
    <property type="nucleotide sequence ID" value="NZ_CP116942.1"/>
</dbReference>
<gene>
    <name evidence="4" type="ORF">PO878_13810</name>
</gene>
<name>A0AAF0BU81_9ACTN</name>
<keyword evidence="4" id="KW-0328">Glycosyltransferase</keyword>
<dbReference type="EMBL" id="CP116942">
    <property type="protein sequence ID" value="WCO65575.1"/>
    <property type="molecule type" value="Genomic_DNA"/>
</dbReference>
<evidence type="ECO:0000313" key="4">
    <source>
        <dbReference type="EMBL" id="WCO65575.1"/>
    </source>
</evidence>
<evidence type="ECO:0000259" key="3">
    <source>
        <dbReference type="Pfam" id="PF00156"/>
    </source>
</evidence>
<sequence length="201" mass="21245">MLLATRCGACDRPGPSPCPACHAALRPPAPDVDPPGLAGLVALLRYDGPARPLVARVKYRNRRQAVAWLADGLAARLGATPVDIVTWAPTTGDHRRRRGFDHGEVLARAVARRLGRPARRLLRRAPGPPQTGRDAHHRRGAPPRFTVVRPLPSGTRVLVVDDVVTTGATLRAASAAVRRAGALPVPACAARTPPPGPPPAR</sequence>
<comment type="similarity">
    <text evidence="1">Belongs to the ComF/GntX family.</text>
</comment>
<keyword evidence="4" id="KW-0808">Transferase</keyword>
<dbReference type="PANTHER" id="PTHR47505:SF1">
    <property type="entry name" value="DNA UTILIZATION PROTEIN YHGH"/>
    <property type="match status" value="1"/>
</dbReference>
<dbReference type="InterPro" id="IPR051910">
    <property type="entry name" value="ComF/GntX_DNA_util-trans"/>
</dbReference>
<dbReference type="InterPro" id="IPR000836">
    <property type="entry name" value="PRTase_dom"/>
</dbReference>
<protein>
    <submittedName>
        <fullName evidence="4">Phosphoribosyltransferase family protein</fullName>
    </submittedName>
</protein>
<keyword evidence="5" id="KW-1185">Reference proteome</keyword>
<dbReference type="InterPro" id="IPR029057">
    <property type="entry name" value="PRTase-like"/>
</dbReference>
<accession>A0AAF0BU81</accession>
<dbReference type="KEGG" id="ima:PO878_13810"/>
<evidence type="ECO:0000313" key="5">
    <source>
        <dbReference type="Proteomes" id="UP001216390"/>
    </source>
</evidence>
<dbReference type="Gene3D" id="3.40.50.2020">
    <property type="match status" value="1"/>
</dbReference>
<reference evidence="4" key="1">
    <citation type="submission" date="2023-01" db="EMBL/GenBank/DDBJ databases">
        <title>The diversity of Class Acidimicrobiia in South China Sea sediment environments and the proposal of Iamia marina sp. nov., a novel species of the genus Iamia.</title>
        <authorList>
            <person name="He Y."/>
            <person name="Tian X."/>
        </authorList>
    </citation>
    <scope>NUCLEOTIDE SEQUENCE</scope>
    <source>
        <strain evidence="4">DSM 19957</strain>
    </source>
</reference>
<dbReference type="GO" id="GO:0016757">
    <property type="term" value="F:glycosyltransferase activity"/>
    <property type="evidence" value="ECO:0007669"/>
    <property type="project" value="UniProtKB-KW"/>
</dbReference>
<dbReference type="PANTHER" id="PTHR47505">
    <property type="entry name" value="DNA UTILIZATION PROTEIN YHGH"/>
    <property type="match status" value="1"/>
</dbReference>
<feature type="region of interest" description="Disordered" evidence="2">
    <location>
        <begin position="122"/>
        <end position="148"/>
    </location>
</feature>
<dbReference type="SUPFAM" id="SSF53271">
    <property type="entry name" value="PRTase-like"/>
    <property type="match status" value="1"/>
</dbReference>
<feature type="domain" description="Phosphoribosyltransferase" evidence="3">
    <location>
        <begin position="103"/>
        <end position="184"/>
    </location>
</feature>
<dbReference type="Proteomes" id="UP001216390">
    <property type="component" value="Chromosome"/>
</dbReference>